<proteinExistence type="predicted"/>
<name>A0ABS3SXW5_9FLAO</name>
<evidence type="ECO:0000256" key="1">
    <source>
        <dbReference type="SAM" id="Phobius"/>
    </source>
</evidence>
<evidence type="ECO:0000313" key="3">
    <source>
        <dbReference type="Proteomes" id="UP000681315"/>
    </source>
</evidence>
<evidence type="ECO:0008006" key="4">
    <source>
        <dbReference type="Google" id="ProtNLM"/>
    </source>
</evidence>
<dbReference type="Proteomes" id="UP000681315">
    <property type="component" value="Unassembled WGS sequence"/>
</dbReference>
<keyword evidence="1" id="KW-0472">Membrane</keyword>
<feature type="transmembrane region" description="Helical" evidence="1">
    <location>
        <begin position="133"/>
        <end position="151"/>
    </location>
</feature>
<feature type="transmembrane region" description="Helical" evidence="1">
    <location>
        <begin position="37"/>
        <end position="63"/>
    </location>
</feature>
<feature type="transmembrane region" description="Helical" evidence="1">
    <location>
        <begin position="157"/>
        <end position="177"/>
    </location>
</feature>
<keyword evidence="1" id="KW-1133">Transmembrane helix</keyword>
<sequence>MIPSEFQSKVANAKDLDFGTIFNQSIELFKKSWLQGFLMQLFVIVLMLPFMIILYVPFILAIINQSESGQFDPNSMDGFFAGFSIVYIILFMVGMLVIAAIQMALNAAFFRVLRSLDEGREVKTSDLFYFMKAQYFGKIVLLMLVTILIAIPAALFFYIPFIYVLVPMSFFTIIFAFNPEWSIGDIVGSAFRLGNKKWLLTFGLFVVSYAAIMILTMVTCGLGSLFLAPFMYHPTYFIYKGVVGFEDVSEMNKIGERDFF</sequence>
<comment type="caution">
    <text evidence="2">The sequence shown here is derived from an EMBL/GenBank/DDBJ whole genome shotgun (WGS) entry which is preliminary data.</text>
</comment>
<feature type="transmembrane region" description="Helical" evidence="1">
    <location>
        <begin position="83"/>
        <end position="113"/>
    </location>
</feature>
<dbReference type="RefSeq" id="WP_208234686.1">
    <property type="nucleotide sequence ID" value="NZ_JAGEVG010000018.1"/>
</dbReference>
<keyword evidence="1" id="KW-0812">Transmembrane</keyword>
<keyword evidence="3" id="KW-1185">Reference proteome</keyword>
<dbReference type="EMBL" id="JAGEVG010000018">
    <property type="protein sequence ID" value="MBO3099577.1"/>
    <property type="molecule type" value="Genomic_DNA"/>
</dbReference>
<protein>
    <recommendedName>
        <fullName evidence="4">Glycerophosphoryl diester phosphodiesterase membrane domain-containing protein</fullName>
    </recommendedName>
</protein>
<accession>A0ABS3SXW5</accession>
<reference evidence="2 3" key="1">
    <citation type="submission" date="2021-03" db="EMBL/GenBank/DDBJ databases">
        <title>Gelidibacter sp. nov., isolated from costal sediment.</title>
        <authorList>
            <person name="Lun K.-Y."/>
        </authorList>
    </citation>
    <scope>NUCLEOTIDE SEQUENCE [LARGE SCALE GENOMIC DNA]</scope>
    <source>
        <strain evidence="2 3">DF109</strain>
    </source>
</reference>
<organism evidence="2 3">
    <name type="scientific">Gelidibacter pelagius</name>
    <dbReference type="NCBI Taxonomy" id="2819985"/>
    <lineage>
        <taxon>Bacteria</taxon>
        <taxon>Pseudomonadati</taxon>
        <taxon>Bacteroidota</taxon>
        <taxon>Flavobacteriia</taxon>
        <taxon>Flavobacteriales</taxon>
        <taxon>Flavobacteriaceae</taxon>
        <taxon>Gelidibacter</taxon>
    </lineage>
</organism>
<evidence type="ECO:0000313" key="2">
    <source>
        <dbReference type="EMBL" id="MBO3099577.1"/>
    </source>
</evidence>
<feature type="transmembrane region" description="Helical" evidence="1">
    <location>
        <begin position="198"/>
        <end position="227"/>
    </location>
</feature>
<gene>
    <name evidence="2" type="ORF">J4051_14950</name>
</gene>